<dbReference type="AlphaFoldDB" id="A0A061EQR4"/>
<dbReference type="Proteomes" id="UP000026915">
    <property type="component" value="Chromosome 5"/>
</dbReference>
<dbReference type="Gramene" id="EOY07405">
    <property type="protein sequence ID" value="EOY07405"/>
    <property type="gene ID" value="TCM_021851"/>
</dbReference>
<accession>A0A061EQR4</accession>
<gene>
    <name evidence="1" type="ORF">TCM_021851</name>
</gene>
<sequence length="87" mass="9479">MLKSIIPSSADPKLLCVWTNILEKNTGLSRLILLSQTEAQVPGSLLQLAVCLDILVLPWVKVKPDSIKRKQGSMTNHFACRVLAAPG</sequence>
<evidence type="ECO:0000313" key="1">
    <source>
        <dbReference type="EMBL" id="EOY07405.1"/>
    </source>
</evidence>
<dbReference type="EMBL" id="CM001883">
    <property type="protein sequence ID" value="EOY07405.1"/>
    <property type="molecule type" value="Genomic_DNA"/>
</dbReference>
<protein>
    <submittedName>
        <fullName evidence="1">Uncharacterized protein</fullName>
    </submittedName>
</protein>
<dbReference type="HOGENOM" id="CLU_2487925_0_0_1"/>
<keyword evidence="2" id="KW-1185">Reference proteome</keyword>
<name>A0A061EQR4_THECC</name>
<proteinExistence type="predicted"/>
<organism evidence="1 2">
    <name type="scientific">Theobroma cacao</name>
    <name type="common">Cacao</name>
    <name type="synonym">Cocoa</name>
    <dbReference type="NCBI Taxonomy" id="3641"/>
    <lineage>
        <taxon>Eukaryota</taxon>
        <taxon>Viridiplantae</taxon>
        <taxon>Streptophyta</taxon>
        <taxon>Embryophyta</taxon>
        <taxon>Tracheophyta</taxon>
        <taxon>Spermatophyta</taxon>
        <taxon>Magnoliopsida</taxon>
        <taxon>eudicotyledons</taxon>
        <taxon>Gunneridae</taxon>
        <taxon>Pentapetalae</taxon>
        <taxon>rosids</taxon>
        <taxon>malvids</taxon>
        <taxon>Malvales</taxon>
        <taxon>Malvaceae</taxon>
        <taxon>Byttnerioideae</taxon>
        <taxon>Theobroma</taxon>
    </lineage>
</organism>
<evidence type="ECO:0000313" key="2">
    <source>
        <dbReference type="Proteomes" id="UP000026915"/>
    </source>
</evidence>
<reference evidence="1 2" key="1">
    <citation type="journal article" date="2013" name="Genome Biol.">
        <title>The genome sequence of the most widely cultivated cacao type and its use to identify candidate genes regulating pod color.</title>
        <authorList>
            <person name="Motamayor J.C."/>
            <person name="Mockaitis K."/>
            <person name="Schmutz J."/>
            <person name="Haiminen N."/>
            <person name="Iii D.L."/>
            <person name="Cornejo O."/>
            <person name="Findley S.D."/>
            <person name="Zheng P."/>
            <person name="Utro F."/>
            <person name="Royaert S."/>
            <person name="Saski C."/>
            <person name="Jenkins J."/>
            <person name="Podicheti R."/>
            <person name="Zhao M."/>
            <person name="Scheffler B.E."/>
            <person name="Stack J.C."/>
            <person name="Feltus F.A."/>
            <person name="Mustiga G.M."/>
            <person name="Amores F."/>
            <person name="Phillips W."/>
            <person name="Marelli J.P."/>
            <person name="May G.D."/>
            <person name="Shapiro H."/>
            <person name="Ma J."/>
            <person name="Bustamante C.D."/>
            <person name="Schnell R.J."/>
            <person name="Main D."/>
            <person name="Gilbert D."/>
            <person name="Parida L."/>
            <person name="Kuhn D.N."/>
        </authorList>
    </citation>
    <scope>NUCLEOTIDE SEQUENCE [LARGE SCALE GENOMIC DNA]</scope>
    <source>
        <strain evidence="2">cv. Matina 1-6</strain>
    </source>
</reference>